<reference evidence="2" key="1">
    <citation type="submission" date="2021-01" db="EMBL/GenBank/DDBJ databases">
        <title>Genomic Encyclopedia of Type Strains, Phase IV (KMG-IV): sequencing the most valuable type-strain genomes for metagenomic binning, comparative biology and taxonomic classification.</title>
        <authorList>
            <person name="Goeker M."/>
        </authorList>
    </citation>
    <scope>NUCLEOTIDE SEQUENCE</scope>
    <source>
        <strain evidence="2">DSM 21943</strain>
    </source>
</reference>
<comment type="caution">
    <text evidence="2">The sequence shown here is derived from an EMBL/GenBank/DDBJ whole genome shotgun (WGS) entry which is preliminary data.</text>
</comment>
<protein>
    <submittedName>
        <fullName evidence="2">Cell wall assembly regulator SMI1</fullName>
    </submittedName>
</protein>
<feature type="domain" description="Knr4/Smi1-like" evidence="1">
    <location>
        <begin position="15"/>
        <end position="131"/>
    </location>
</feature>
<dbReference type="RefSeq" id="WP_204464287.1">
    <property type="nucleotide sequence ID" value="NZ_JAFBCV010000001.1"/>
</dbReference>
<evidence type="ECO:0000313" key="2">
    <source>
        <dbReference type="EMBL" id="MBM7837367.1"/>
    </source>
</evidence>
<gene>
    <name evidence="2" type="ORF">JOC54_000598</name>
</gene>
<dbReference type="Gene3D" id="3.40.1580.10">
    <property type="entry name" value="SMI1/KNR4-like"/>
    <property type="match status" value="1"/>
</dbReference>
<keyword evidence="3" id="KW-1185">Reference proteome</keyword>
<dbReference type="Pfam" id="PF09346">
    <property type="entry name" value="SMI1_KNR4"/>
    <property type="match status" value="1"/>
</dbReference>
<evidence type="ECO:0000313" key="3">
    <source>
        <dbReference type="Proteomes" id="UP001179280"/>
    </source>
</evidence>
<sequence>MSDIFHLIASSKPGVQRDELKQAEEALAVTLPEQYNQMFLQTNQAEFGDWTLFPIKTNSNLKKTWDDLVRQNQSERNDHWPDHFCAIGEDGLGNYIGFVSQGAELAPAVYYWDHEELELRQEAPTLFEFIRSVSEDYE</sequence>
<dbReference type="Proteomes" id="UP001179280">
    <property type="component" value="Unassembled WGS sequence"/>
</dbReference>
<name>A0ABS2SPA9_9BACI</name>
<dbReference type="InterPro" id="IPR037883">
    <property type="entry name" value="Knr4/Smi1-like_sf"/>
</dbReference>
<dbReference type="EMBL" id="JAFBCV010000001">
    <property type="protein sequence ID" value="MBM7837367.1"/>
    <property type="molecule type" value="Genomic_DNA"/>
</dbReference>
<evidence type="ECO:0000259" key="1">
    <source>
        <dbReference type="Pfam" id="PF09346"/>
    </source>
</evidence>
<proteinExistence type="predicted"/>
<dbReference type="InterPro" id="IPR018958">
    <property type="entry name" value="Knr4/Smi1-like_dom"/>
</dbReference>
<organism evidence="2 3">
    <name type="scientific">Shouchella xiaoxiensis</name>
    <dbReference type="NCBI Taxonomy" id="766895"/>
    <lineage>
        <taxon>Bacteria</taxon>
        <taxon>Bacillati</taxon>
        <taxon>Bacillota</taxon>
        <taxon>Bacilli</taxon>
        <taxon>Bacillales</taxon>
        <taxon>Bacillaceae</taxon>
        <taxon>Shouchella</taxon>
    </lineage>
</organism>
<dbReference type="SUPFAM" id="SSF160631">
    <property type="entry name" value="SMI1/KNR4-like"/>
    <property type="match status" value="1"/>
</dbReference>
<accession>A0ABS2SPA9</accession>